<reference evidence="1 2" key="1">
    <citation type="submission" date="2018-09" db="EMBL/GenBank/DDBJ databases">
        <title>Characterization of the phylogenetic diversity of five novel species belonging to the genus Bifidobacterium.</title>
        <authorList>
            <person name="Lugli G.A."/>
            <person name="Duranti S."/>
            <person name="Milani C."/>
        </authorList>
    </citation>
    <scope>NUCLEOTIDE SEQUENCE [LARGE SCALE GENOMIC DNA]</scope>
    <source>
        <strain evidence="1 2">2033B</strain>
    </source>
</reference>
<gene>
    <name evidence="1" type="ORF">D2E24_1064</name>
</gene>
<dbReference type="EMBL" id="QXGK01000008">
    <property type="protein sequence ID" value="RSX56774.1"/>
    <property type="molecule type" value="Genomic_DNA"/>
</dbReference>
<comment type="caution">
    <text evidence="1">The sequence shown here is derived from an EMBL/GenBank/DDBJ whole genome shotgun (WGS) entry which is preliminary data.</text>
</comment>
<proteinExistence type="predicted"/>
<evidence type="ECO:0000313" key="1">
    <source>
        <dbReference type="EMBL" id="RSX56774.1"/>
    </source>
</evidence>
<accession>A0A430FUL0</accession>
<evidence type="ECO:0000313" key="2">
    <source>
        <dbReference type="Proteomes" id="UP000287470"/>
    </source>
</evidence>
<name>A0A430FUL0_9BIFI</name>
<keyword evidence="2" id="KW-1185">Reference proteome</keyword>
<organism evidence="1 2">
    <name type="scientific">Bifidobacterium samirii</name>
    <dbReference type="NCBI Taxonomy" id="2306974"/>
    <lineage>
        <taxon>Bacteria</taxon>
        <taxon>Bacillati</taxon>
        <taxon>Actinomycetota</taxon>
        <taxon>Actinomycetes</taxon>
        <taxon>Bifidobacteriales</taxon>
        <taxon>Bifidobacteriaceae</taxon>
        <taxon>Bifidobacterium</taxon>
    </lineage>
</organism>
<dbReference type="RefSeq" id="WP_125968308.1">
    <property type="nucleotide sequence ID" value="NZ_QXGK01000008.1"/>
</dbReference>
<dbReference type="OrthoDB" id="3234072at2"/>
<dbReference type="AlphaFoldDB" id="A0A430FUL0"/>
<protein>
    <submittedName>
        <fullName evidence="1">Uncharacterized protein</fullName>
    </submittedName>
</protein>
<dbReference type="Proteomes" id="UP000287470">
    <property type="component" value="Unassembled WGS sequence"/>
</dbReference>
<sequence length="174" mass="18883">MELKVSTPTARVGIVTDLTALRDSIDLTNRITTLDEPAQDMTEHETAALARERENLLESLAQTVQAVEASTITLTLKGLKSNEWNQIVTRCTTTADGRQTRDLARLALLAVPRMVQNVTDANGTMVDTDETAITTLVDSLTDTQTAELLTTVQELNTPVSSLPKETLTLLSSTT</sequence>